<dbReference type="PANTHER" id="PTHR11851:SF209">
    <property type="entry name" value="CYTOCHROME B-C1 COMPLEX SUBUNIT 2, MITOCHONDRIAL"/>
    <property type="match status" value="1"/>
</dbReference>
<dbReference type="PANTHER" id="PTHR11851">
    <property type="entry name" value="METALLOPROTEASE"/>
    <property type="match status" value="1"/>
</dbReference>
<evidence type="ECO:0000256" key="7">
    <source>
        <dbReference type="ARBA" id="ARBA00023128"/>
    </source>
</evidence>
<dbReference type="InterPro" id="IPR011249">
    <property type="entry name" value="Metalloenz_LuxS/M16"/>
</dbReference>
<keyword evidence="5" id="KW-0809">Transit peptide</keyword>
<dbReference type="eggNOG" id="KOG2583">
    <property type="taxonomic scope" value="Eukaryota"/>
</dbReference>
<evidence type="ECO:0000313" key="14">
    <source>
        <dbReference type="EMBL" id="ETN43849.1"/>
    </source>
</evidence>
<dbReference type="InParanoid" id="W2S7E9"/>
<dbReference type="FunFam" id="3.30.830.10:FF:000021">
    <property type="entry name" value="Cytochrome b-c1 complex subunit 2"/>
    <property type="match status" value="1"/>
</dbReference>
<evidence type="ECO:0000256" key="2">
    <source>
        <dbReference type="ARBA" id="ARBA00022448"/>
    </source>
</evidence>
<dbReference type="Proteomes" id="UP000030752">
    <property type="component" value="Unassembled WGS sequence"/>
</dbReference>
<dbReference type="GO" id="GO:0046872">
    <property type="term" value="F:metal ion binding"/>
    <property type="evidence" value="ECO:0007669"/>
    <property type="project" value="InterPro"/>
</dbReference>
<keyword evidence="6" id="KW-0249">Electron transport</keyword>
<dbReference type="HOGENOM" id="CLU_009902_0_1_1"/>
<evidence type="ECO:0000259" key="12">
    <source>
        <dbReference type="Pfam" id="PF00675"/>
    </source>
</evidence>
<gene>
    <name evidence="14" type="ORF">HMPREF1541_10980</name>
</gene>
<dbReference type="RefSeq" id="XP_008713871.1">
    <property type="nucleotide sequence ID" value="XM_008715649.1"/>
</dbReference>
<keyword evidence="15" id="KW-1185">Reference proteome</keyword>
<dbReference type="InterPro" id="IPR050361">
    <property type="entry name" value="MPP/UQCRC_Complex"/>
</dbReference>
<protein>
    <recommendedName>
        <fullName evidence="10">Cytochrome b-c1 complex subunit 2, mitochondrial</fullName>
    </recommendedName>
    <alternativeName>
        <fullName evidence="11">Core protein II</fullName>
    </alternativeName>
</protein>
<proteinExistence type="inferred from homology"/>
<comment type="similarity">
    <text evidence="9">Belongs to the peptidase M16 family. UQCRC2/QCR2 subfamily.</text>
</comment>
<dbReference type="EMBL" id="KB822717">
    <property type="protein sequence ID" value="ETN43849.1"/>
    <property type="molecule type" value="Genomic_DNA"/>
</dbReference>
<evidence type="ECO:0000256" key="8">
    <source>
        <dbReference type="ARBA" id="ARBA00023136"/>
    </source>
</evidence>
<keyword evidence="2" id="KW-0813">Transport</keyword>
<dbReference type="VEuPathDB" id="FungiDB:HMPREF1541_10980"/>
<evidence type="ECO:0000256" key="10">
    <source>
        <dbReference type="ARBA" id="ARBA00040751"/>
    </source>
</evidence>
<dbReference type="GO" id="GO:0005743">
    <property type="term" value="C:mitochondrial inner membrane"/>
    <property type="evidence" value="ECO:0007669"/>
    <property type="project" value="UniProtKB-SubCell"/>
</dbReference>
<evidence type="ECO:0000256" key="11">
    <source>
        <dbReference type="ARBA" id="ARBA00041372"/>
    </source>
</evidence>
<dbReference type="Gene3D" id="3.30.830.10">
    <property type="entry name" value="Metalloenzyme, LuxS/M16 peptidase-like"/>
    <property type="match status" value="2"/>
</dbReference>
<keyword evidence="7" id="KW-0496">Mitochondrion</keyword>
<evidence type="ECO:0000256" key="5">
    <source>
        <dbReference type="ARBA" id="ARBA00022946"/>
    </source>
</evidence>
<feature type="domain" description="Peptidase M16 N-terminal" evidence="12">
    <location>
        <begin position="51"/>
        <end position="190"/>
    </location>
</feature>
<dbReference type="FunFam" id="3.30.830.10:FF:000039">
    <property type="entry name" value="Ubiquinol-cytochrome c reductase core subunit 2"/>
    <property type="match status" value="1"/>
</dbReference>
<evidence type="ECO:0000256" key="1">
    <source>
        <dbReference type="ARBA" id="ARBA00004443"/>
    </source>
</evidence>
<evidence type="ECO:0000256" key="3">
    <source>
        <dbReference type="ARBA" id="ARBA00022660"/>
    </source>
</evidence>
<keyword evidence="4" id="KW-0999">Mitochondrion inner membrane</keyword>
<dbReference type="Pfam" id="PF00675">
    <property type="entry name" value="Peptidase_M16"/>
    <property type="match status" value="1"/>
</dbReference>
<dbReference type="GeneID" id="19978319"/>
<dbReference type="InterPro" id="IPR011765">
    <property type="entry name" value="Pept_M16_N"/>
</dbReference>
<reference evidence="14 15" key="1">
    <citation type="submission" date="2013-03" db="EMBL/GenBank/DDBJ databases">
        <title>The Genome Sequence of Phialophora europaea CBS 101466.</title>
        <authorList>
            <consortium name="The Broad Institute Genomics Platform"/>
            <person name="Cuomo C."/>
            <person name="de Hoog S."/>
            <person name="Gorbushina A."/>
            <person name="Walker B."/>
            <person name="Young S.K."/>
            <person name="Zeng Q."/>
            <person name="Gargeya S."/>
            <person name="Fitzgerald M."/>
            <person name="Haas B."/>
            <person name="Abouelleil A."/>
            <person name="Allen A.W."/>
            <person name="Alvarado L."/>
            <person name="Arachchi H.M."/>
            <person name="Berlin A.M."/>
            <person name="Chapman S.B."/>
            <person name="Gainer-Dewar J."/>
            <person name="Goldberg J."/>
            <person name="Griggs A."/>
            <person name="Gujja S."/>
            <person name="Hansen M."/>
            <person name="Howarth C."/>
            <person name="Imamovic A."/>
            <person name="Ireland A."/>
            <person name="Larimer J."/>
            <person name="McCowan C."/>
            <person name="Murphy C."/>
            <person name="Pearson M."/>
            <person name="Poon T.W."/>
            <person name="Priest M."/>
            <person name="Roberts A."/>
            <person name="Saif S."/>
            <person name="Shea T."/>
            <person name="Sisk P."/>
            <person name="Sykes S."/>
            <person name="Wortman J."/>
            <person name="Nusbaum C."/>
            <person name="Birren B."/>
        </authorList>
    </citation>
    <scope>NUCLEOTIDE SEQUENCE [LARGE SCALE GENOMIC DNA]</scope>
    <source>
        <strain evidence="14 15">CBS 101466</strain>
    </source>
</reference>
<dbReference type="STRING" id="1220924.W2S7E9"/>
<evidence type="ECO:0000256" key="6">
    <source>
        <dbReference type="ARBA" id="ARBA00022982"/>
    </source>
</evidence>
<evidence type="ECO:0000259" key="13">
    <source>
        <dbReference type="Pfam" id="PF05193"/>
    </source>
</evidence>
<feature type="domain" description="Peptidase M16 C-terminal" evidence="13">
    <location>
        <begin position="206"/>
        <end position="381"/>
    </location>
</feature>
<evidence type="ECO:0000256" key="9">
    <source>
        <dbReference type="ARBA" id="ARBA00038146"/>
    </source>
</evidence>
<dbReference type="InterPro" id="IPR007863">
    <property type="entry name" value="Peptidase_M16_C"/>
</dbReference>
<comment type="subcellular location">
    <subcellularLocation>
        <location evidence="1">Mitochondrion inner membrane</location>
        <topology evidence="1">Peripheral membrane protein</topology>
        <orientation evidence="1">Matrix side</orientation>
    </subcellularLocation>
</comment>
<accession>W2S7E9</accession>
<evidence type="ECO:0000313" key="15">
    <source>
        <dbReference type="Proteomes" id="UP000030752"/>
    </source>
</evidence>
<organism evidence="14 15">
    <name type="scientific">Cyphellophora europaea (strain CBS 101466)</name>
    <name type="common">Phialophora europaea</name>
    <dbReference type="NCBI Taxonomy" id="1220924"/>
    <lineage>
        <taxon>Eukaryota</taxon>
        <taxon>Fungi</taxon>
        <taxon>Dikarya</taxon>
        <taxon>Ascomycota</taxon>
        <taxon>Pezizomycotina</taxon>
        <taxon>Eurotiomycetes</taxon>
        <taxon>Chaetothyriomycetidae</taxon>
        <taxon>Chaetothyriales</taxon>
        <taxon>Cyphellophoraceae</taxon>
        <taxon>Cyphellophora</taxon>
    </lineage>
</organism>
<dbReference type="Pfam" id="PF05193">
    <property type="entry name" value="Peptidase_M16_C"/>
    <property type="match status" value="1"/>
</dbReference>
<dbReference type="OrthoDB" id="6369905at2759"/>
<name>W2S7E9_CYPE1</name>
<sequence length="462" mass="48209">MASPAVLGSRALRASRHTLRTGANSRRGLAAAASSTFQYETGDSSGVKFASRDLPGATTTLTVVSKAGSRYQPLPGYSDALEKFAFKATEKRSSLRITREVELLGGQVAAYHTRENLVLRAKFLKDDLPYFAELLAEVASKTRYSTHELNEEVFHTMRLEQKSHLASPLNLALNSVHGVAFHRGLGEPLYPTSSVPVAKYIDAPGIADFADAAYARSNIAVVANGATHSDLSKWVKEFFSESTGTGSATTQIKSPATKYYGGEERIAHASGNALILGFPGSAAFTAGSAYKPEVAVLASLLGGESSIKWSPGFSLLANAAHATPGAQVNTTNAAYSDAGLLYVTLTGNATAISSAAKNVVEAIKKVAAGDVSEEVVKKAVAAAKFRALEAGQQTEAGLEATGNGLIVSGKAFQISELAKGFEGVTKDGITKAAKSVLEGKASVSAVGDLYALPFAEEIGLQV</sequence>
<evidence type="ECO:0000256" key="4">
    <source>
        <dbReference type="ARBA" id="ARBA00022792"/>
    </source>
</evidence>
<dbReference type="FunCoup" id="W2S7E9">
    <property type="interactions" value="269"/>
</dbReference>
<keyword evidence="3" id="KW-0679">Respiratory chain</keyword>
<dbReference type="SUPFAM" id="SSF63411">
    <property type="entry name" value="LuxS/MPP-like metallohydrolase"/>
    <property type="match status" value="2"/>
</dbReference>
<dbReference type="AlphaFoldDB" id="W2S7E9"/>
<keyword evidence="8" id="KW-0472">Membrane</keyword>